<keyword evidence="4" id="KW-1185">Reference proteome</keyword>
<evidence type="ECO:0000259" key="2">
    <source>
        <dbReference type="Pfam" id="PF13966"/>
    </source>
</evidence>
<feature type="compositionally biased region" description="Polar residues" evidence="1">
    <location>
        <begin position="344"/>
        <end position="367"/>
    </location>
</feature>
<gene>
    <name evidence="3" type="ORF">R1sor_015025</name>
</gene>
<dbReference type="Proteomes" id="UP001633002">
    <property type="component" value="Unassembled WGS sequence"/>
</dbReference>
<evidence type="ECO:0000313" key="3">
    <source>
        <dbReference type="EMBL" id="KAL3688716.1"/>
    </source>
</evidence>
<protein>
    <recommendedName>
        <fullName evidence="2">Reverse transcriptase zinc-binding domain-containing protein</fullName>
    </recommendedName>
</protein>
<proteinExistence type="predicted"/>
<dbReference type="AlphaFoldDB" id="A0ABD3HCW7"/>
<dbReference type="Pfam" id="PF13966">
    <property type="entry name" value="zf-RVT"/>
    <property type="match status" value="1"/>
</dbReference>
<comment type="caution">
    <text evidence="3">The sequence shown here is derived from an EMBL/GenBank/DDBJ whole genome shotgun (WGS) entry which is preliminary data.</text>
</comment>
<reference evidence="3 4" key="1">
    <citation type="submission" date="2024-09" db="EMBL/GenBank/DDBJ databases">
        <title>Chromosome-scale assembly of Riccia sorocarpa.</title>
        <authorList>
            <person name="Paukszto L."/>
        </authorList>
    </citation>
    <scope>NUCLEOTIDE SEQUENCE [LARGE SCALE GENOMIC DNA]</scope>
    <source>
        <strain evidence="3">LP-2024</strain>
        <tissue evidence="3">Aerial parts of the thallus</tissue>
    </source>
</reference>
<name>A0ABD3HCW7_9MARC</name>
<evidence type="ECO:0000313" key="4">
    <source>
        <dbReference type="Proteomes" id="UP001633002"/>
    </source>
</evidence>
<sequence>MLRIYVVPSVTKYSLHTSQQLIPHCGSGSGNSFSIPRGGGWVRTPRRSRKSGRGSDADKVRRWLKQARLVEKSSAEIDGWSWIGDEQVQKSWNKPVKTCLKVIREKNKTFASLSRRWGRERETEVWRWRWKSLWGSKIALRQKLWIWKILHRGLATLSRIQKWRLSDGVCMGCGREKETVEHLLWGCLRLRRRMEWLSLVITGEEFHAASFLDVLDSALRAQKHNLGPLILVGVVSQQCWTERNHMVFDNEKVEVSLQCLLQKARAGEGVLLKQMNAEVRRRMQGRLHEFWRSADQVIGELKRREEVLMEMCGDIEGWTTGVGGLVMRRADSEQEGESDLIPDDSSTSGNNTEDSFSELSGSSQNSDNDNRIYEISVLLESTTLRDGVMEVDRSMGGILLYR</sequence>
<feature type="region of interest" description="Disordered" evidence="1">
    <location>
        <begin position="28"/>
        <end position="58"/>
    </location>
</feature>
<organism evidence="3 4">
    <name type="scientific">Riccia sorocarpa</name>
    <dbReference type="NCBI Taxonomy" id="122646"/>
    <lineage>
        <taxon>Eukaryota</taxon>
        <taxon>Viridiplantae</taxon>
        <taxon>Streptophyta</taxon>
        <taxon>Embryophyta</taxon>
        <taxon>Marchantiophyta</taxon>
        <taxon>Marchantiopsida</taxon>
        <taxon>Marchantiidae</taxon>
        <taxon>Marchantiales</taxon>
        <taxon>Ricciaceae</taxon>
        <taxon>Riccia</taxon>
    </lineage>
</organism>
<feature type="region of interest" description="Disordered" evidence="1">
    <location>
        <begin position="331"/>
        <end position="367"/>
    </location>
</feature>
<dbReference type="EMBL" id="JBJQOH010000004">
    <property type="protein sequence ID" value="KAL3688716.1"/>
    <property type="molecule type" value="Genomic_DNA"/>
</dbReference>
<feature type="domain" description="Reverse transcriptase zinc-binding" evidence="2">
    <location>
        <begin position="122"/>
        <end position="187"/>
    </location>
</feature>
<dbReference type="InterPro" id="IPR026960">
    <property type="entry name" value="RVT-Znf"/>
</dbReference>
<evidence type="ECO:0000256" key="1">
    <source>
        <dbReference type="SAM" id="MobiDB-lite"/>
    </source>
</evidence>
<feature type="compositionally biased region" description="Acidic residues" evidence="1">
    <location>
        <begin position="333"/>
        <end position="342"/>
    </location>
</feature>
<accession>A0ABD3HCW7</accession>